<evidence type="ECO:0000256" key="6">
    <source>
        <dbReference type="ARBA" id="ARBA00023136"/>
    </source>
</evidence>
<evidence type="ECO:0000256" key="5">
    <source>
        <dbReference type="ARBA" id="ARBA00022989"/>
    </source>
</evidence>
<comment type="subcellular location">
    <subcellularLocation>
        <location evidence="1 9">Cell membrane</location>
        <topology evidence="1 9">Multi-pass membrane protein</topology>
    </subcellularLocation>
</comment>
<dbReference type="InterPro" id="IPR037185">
    <property type="entry name" value="EmrE-like"/>
</dbReference>
<name>A0A4Q2E5N7_ENTCL</name>
<dbReference type="FunFam" id="1.10.3730.20:FF:000001">
    <property type="entry name" value="Quaternary ammonium compound resistance transporter SugE"/>
    <property type="match status" value="1"/>
</dbReference>
<dbReference type="PANTHER" id="PTHR30561:SF0">
    <property type="entry name" value="GUANIDINIUM EXPORTER"/>
    <property type="match status" value="1"/>
</dbReference>
<dbReference type="GO" id="GO:1990961">
    <property type="term" value="P:xenobiotic detoxification by transmembrane export across the plasma membrane"/>
    <property type="evidence" value="ECO:0007669"/>
    <property type="project" value="UniProtKB-ARBA"/>
</dbReference>
<reference evidence="11 12" key="1">
    <citation type="submission" date="2018-06" db="EMBL/GenBank/DDBJ databases">
        <title>Carbapenemase-producing Enterobacteriaceae present in wastewater treatment plant effluent and nearby surface waters in the US.</title>
        <authorList>
            <person name="Mathys D.A."/>
            <person name="Mollenkopf D.F."/>
            <person name="Feicht S.M."/>
            <person name="Adams R.J."/>
            <person name="Albers A.L."/>
            <person name="Grooters S.V."/>
            <person name="Stuever D.M."/>
            <person name="Daniels J.B."/>
            <person name="Wittum T.E."/>
        </authorList>
    </citation>
    <scope>NUCLEOTIDE SEQUENCE [LARGE SCALE GENOMIC DNA]</scope>
    <source>
        <strain evidence="11 12">GEO_4_Eff_A</strain>
    </source>
</reference>
<evidence type="ECO:0000313" key="12">
    <source>
        <dbReference type="Proteomes" id="UP000290875"/>
    </source>
</evidence>
<feature type="transmembrane region" description="Helical" evidence="10">
    <location>
        <begin position="7"/>
        <end position="25"/>
    </location>
</feature>
<evidence type="ECO:0000256" key="9">
    <source>
        <dbReference type="RuleBase" id="RU003942"/>
    </source>
</evidence>
<evidence type="ECO:0000256" key="7">
    <source>
        <dbReference type="ARBA" id="ARBA00038151"/>
    </source>
</evidence>
<dbReference type="Pfam" id="PF00893">
    <property type="entry name" value="Multi_Drug_Res"/>
    <property type="match status" value="1"/>
</dbReference>
<feature type="transmembrane region" description="Helical" evidence="10">
    <location>
        <begin position="37"/>
        <end position="58"/>
    </location>
</feature>
<protein>
    <recommendedName>
        <fullName evidence="8">Guanidinium exporter</fullName>
    </recommendedName>
</protein>
<gene>
    <name evidence="11" type="ORF">DM877_16255</name>
</gene>
<keyword evidence="5 10" id="KW-1133">Transmembrane helix</keyword>
<evidence type="ECO:0000256" key="3">
    <source>
        <dbReference type="ARBA" id="ARBA00022475"/>
    </source>
</evidence>
<keyword evidence="3" id="KW-1003">Cell membrane</keyword>
<dbReference type="SUPFAM" id="SSF103481">
    <property type="entry name" value="Multidrug resistance efflux transporter EmrE"/>
    <property type="match status" value="1"/>
</dbReference>
<feature type="transmembrane region" description="Helical" evidence="10">
    <location>
        <begin position="92"/>
        <end position="108"/>
    </location>
</feature>
<proteinExistence type="inferred from homology"/>
<organism evidence="11 12">
    <name type="scientific">Enterobacter cloacae</name>
    <dbReference type="NCBI Taxonomy" id="550"/>
    <lineage>
        <taxon>Bacteria</taxon>
        <taxon>Pseudomonadati</taxon>
        <taxon>Pseudomonadota</taxon>
        <taxon>Gammaproteobacteria</taxon>
        <taxon>Enterobacterales</taxon>
        <taxon>Enterobacteriaceae</taxon>
        <taxon>Enterobacter</taxon>
        <taxon>Enterobacter cloacae complex</taxon>
    </lineage>
</organism>
<dbReference type="InterPro" id="IPR000390">
    <property type="entry name" value="Small_drug/metabolite_transptr"/>
</dbReference>
<sequence length="111" mass="11673">MNPLSWNPWLVLLIAGLFEIGWPLGLKMGAANAAMRYVGPAIAVACMAASGFFLWLSLKHIPMGTAYAVWTGIGSLGAFLVGVYVFGDTASLIRWAGIALVVSGIVCLKMG</sequence>
<dbReference type="PANTHER" id="PTHR30561">
    <property type="entry name" value="SMR FAMILY PROTON-DEPENDENT DRUG EFFLUX TRANSPORTER SUGE"/>
    <property type="match status" value="1"/>
</dbReference>
<evidence type="ECO:0000256" key="1">
    <source>
        <dbReference type="ARBA" id="ARBA00004651"/>
    </source>
</evidence>
<feature type="transmembrane region" description="Helical" evidence="10">
    <location>
        <begin position="65"/>
        <end position="86"/>
    </location>
</feature>
<dbReference type="GO" id="GO:0005886">
    <property type="term" value="C:plasma membrane"/>
    <property type="evidence" value="ECO:0007669"/>
    <property type="project" value="UniProtKB-SubCell"/>
</dbReference>
<evidence type="ECO:0000313" key="11">
    <source>
        <dbReference type="EMBL" id="RXW27941.1"/>
    </source>
</evidence>
<comment type="similarity">
    <text evidence="7">Belongs to the drug/metabolite transporter (DMT) superfamily. Small multidrug resistance (SMR) (TC 2.A.7.1) family. Gdx/SugE subfamily.</text>
</comment>
<evidence type="ECO:0000256" key="8">
    <source>
        <dbReference type="ARBA" id="ARBA00039168"/>
    </source>
</evidence>
<keyword evidence="6 10" id="KW-0472">Membrane</keyword>
<dbReference type="InterPro" id="IPR045324">
    <property type="entry name" value="Small_multidrug_res"/>
</dbReference>
<dbReference type="RefSeq" id="WP_129324624.1">
    <property type="nucleotide sequence ID" value="NZ_QJSL01000015.1"/>
</dbReference>
<comment type="caution">
    <text evidence="11">The sequence shown here is derived from an EMBL/GenBank/DDBJ whole genome shotgun (WGS) entry which is preliminary data.</text>
</comment>
<keyword evidence="4 9" id="KW-0812">Transmembrane</keyword>
<keyword evidence="2" id="KW-0813">Transport</keyword>
<dbReference type="AlphaFoldDB" id="A0A4Q2E5N7"/>
<accession>A0A4Q2E5N7</accession>
<dbReference type="Proteomes" id="UP000290875">
    <property type="component" value="Unassembled WGS sequence"/>
</dbReference>
<evidence type="ECO:0000256" key="4">
    <source>
        <dbReference type="ARBA" id="ARBA00022692"/>
    </source>
</evidence>
<dbReference type="GO" id="GO:0022857">
    <property type="term" value="F:transmembrane transporter activity"/>
    <property type="evidence" value="ECO:0007669"/>
    <property type="project" value="InterPro"/>
</dbReference>
<evidence type="ECO:0000256" key="2">
    <source>
        <dbReference type="ARBA" id="ARBA00022448"/>
    </source>
</evidence>
<evidence type="ECO:0000256" key="10">
    <source>
        <dbReference type="SAM" id="Phobius"/>
    </source>
</evidence>
<dbReference type="EMBL" id="QJSL01000015">
    <property type="protein sequence ID" value="RXW27941.1"/>
    <property type="molecule type" value="Genomic_DNA"/>
</dbReference>
<dbReference type="Gene3D" id="1.10.3730.20">
    <property type="match status" value="1"/>
</dbReference>